<feature type="region of interest" description="Disordered" evidence="1">
    <location>
        <begin position="344"/>
        <end position="376"/>
    </location>
</feature>
<name>A0A8H7TA68_9HELO</name>
<dbReference type="AlphaFoldDB" id="A0A8H7TA68"/>
<reference evidence="2" key="1">
    <citation type="submission" date="2021-02" db="EMBL/GenBank/DDBJ databases">
        <title>Genome sequence Cadophora malorum strain M34.</title>
        <authorList>
            <person name="Stefanovic E."/>
            <person name="Vu D."/>
            <person name="Scully C."/>
            <person name="Dijksterhuis J."/>
            <person name="Roader J."/>
            <person name="Houbraken J."/>
        </authorList>
    </citation>
    <scope>NUCLEOTIDE SEQUENCE</scope>
    <source>
        <strain evidence="2">M34</strain>
    </source>
</reference>
<evidence type="ECO:0000313" key="2">
    <source>
        <dbReference type="EMBL" id="KAG4416184.1"/>
    </source>
</evidence>
<feature type="compositionally biased region" description="Low complexity" evidence="1">
    <location>
        <begin position="118"/>
        <end position="128"/>
    </location>
</feature>
<feature type="compositionally biased region" description="Polar residues" evidence="1">
    <location>
        <begin position="442"/>
        <end position="455"/>
    </location>
</feature>
<feature type="region of interest" description="Disordered" evidence="1">
    <location>
        <begin position="442"/>
        <end position="534"/>
    </location>
</feature>
<feature type="region of interest" description="Disordered" evidence="1">
    <location>
        <begin position="235"/>
        <end position="264"/>
    </location>
</feature>
<dbReference type="OrthoDB" id="5426191at2759"/>
<accession>A0A8H7TA68</accession>
<feature type="region of interest" description="Disordered" evidence="1">
    <location>
        <begin position="287"/>
        <end position="319"/>
    </location>
</feature>
<feature type="compositionally biased region" description="Polar residues" evidence="1">
    <location>
        <begin position="235"/>
        <end position="252"/>
    </location>
</feature>
<protein>
    <recommendedName>
        <fullName evidence="4">Oxidoreductase-like protein</fullName>
    </recommendedName>
</protein>
<organism evidence="2 3">
    <name type="scientific">Cadophora malorum</name>
    <dbReference type="NCBI Taxonomy" id="108018"/>
    <lineage>
        <taxon>Eukaryota</taxon>
        <taxon>Fungi</taxon>
        <taxon>Dikarya</taxon>
        <taxon>Ascomycota</taxon>
        <taxon>Pezizomycotina</taxon>
        <taxon>Leotiomycetes</taxon>
        <taxon>Helotiales</taxon>
        <taxon>Ploettnerulaceae</taxon>
        <taxon>Cadophora</taxon>
    </lineage>
</organism>
<evidence type="ECO:0000313" key="3">
    <source>
        <dbReference type="Proteomes" id="UP000664132"/>
    </source>
</evidence>
<gene>
    <name evidence="2" type="ORF">IFR04_010703</name>
</gene>
<proteinExistence type="predicted"/>
<feature type="compositionally biased region" description="Polar residues" evidence="1">
    <location>
        <begin position="287"/>
        <end position="306"/>
    </location>
</feature>
<sequence>MAPYVEASSLSDITQLAGNPPKYPRNPTEAKRESLTLYIARVPGSRDIILTTLKPQLKNVTAEDVASSLYYLHLNTPEDAKFLEDSSSPVAGEATSIVNKSLPRKPLPESARSSLEISRQLSAASQRSRSVEPTTTLPRRKPVGSESPTRRPPPQAHQNDSIVRRPLGPRLQTEYGMERKQLPGVENAPSYSAARTPSPSKKSIDLARTADLLAGNVEADKEAFSITLIRRDPSSGAQWNIGSVTGTPTSDEAQSRRVKPAPRSRKPYFDLSVHITTPGYNYFRHPQSNGHVGDSTTSHQMSGSSTDADELHVQPRSNSGFDRQVRMEGTSFWNRSSIQSKRALSDISDKHTTRGRSLSESNPGVPEIPLSGEDSQSKGYIFSSPWGGRCKFSTGSGGRSLRCKHTLPAPVSASNDPEATHSALPAVVVSELRFNLPSSAVFAQSASATSNSQKGLETKRFSMPKLSHIRNKLSSSHKTGPPLPPRPPPTSYAALYPSDDERPPPLPPRSYSQAPRGSNEEAVTPFIGGQPSPYSAYLTSEGEDEEARLDLSIGQEKAGGGNRGKRAKLGKLIIHDEGFKMLDLVVASNMGIWWSVWESEH</sequence>
<feature type="compositionally biased region" description="Pro residues" evidence="1">
    <location>
        <begin position="481"/>
        <end position="490"/>
    </location>
</feature>
<feature type="region of interest" description="Disordered" evidence="1">
    <location>
        <begin position="94"/>
        <end position="202"/>
    </location>
</feature>
<evidence type="ECO:0000256" key="1">
    <source>
        <dbReference type="SAM" id="MobiDB-lite"/>
    </source>
</evidence>
<comment type="caution">
    <text evidence="2">The sequence shown here is derived from an EMBL/GenBank/DDBJ whole genome shotgun (WGS) entry which is preliminary data.</text>
</comment>
<feature type="compositionally biased region" description="Polar residues" evidence="1">
    <location>
        <begin position="189"/>
        <end position="201"/>
    </location>
</feature>
<dbReference type="EMBL" id="JAFJYH010000195">
    <property type="protein sequence ID" value="KAG4416184.1"/>
    <property type="molecule type" value="Genomic_DNA"/>
</dbReference>
<evidence type="ECO:0008006" key="4">
    <source>
        <dbReference type="Google" id="ProtNLM"/>
    </source>
</evidence>
<keyword evidence="3" id="KW-1185">Reference proteome</keyword>
<dbReference type="Proteomes" id="UP000664132">
    <property type="component" value="Unassembled WGS sequence"/>
</dbReference>